<sequence length="381" mass="44002">MEKSSNSKYVYLLNKSVFSEKDSYYTKEADNTKVQEKSVYDDSQFPTEKKDFKSDMNPHKLKRDYQKETYVWFGTYNKWMSSEDIIRDIRTCQEDSALPTESAAIHLKDYDLVFQKNGDSSEAVLVKNPESGVCLVKIYLIKKVQIEHFINLETKSKFQEEVKEGDISILDDSKSIHDGVINVGELDQLPIYIMTNKKAFESVKNVEVAPPSVEYLRDMYKGLQETFTNYSEQMLLYYLYKIDPVSKKFSTEDLMRVVQGEEAVNAQKVSEESFNDTVKCSTCVAGDEELDDTVRDESKITDSDPVIITEQIKKLKENLGIKDPEDISYSAILGKADMNDWDLFDLPQFNEENADCQFDESCLKKHEEMKLHLSRLESNEP</sequence>
<accession>A0AAD1UQI3</accession>
<comment type="caution">
    <text evidence="1">The sequence shown here is derived from an EMBL/GenBank/DDBJ whole genome shotgun (WGS) entry which is preliminary data.</text>
</comment>
<evidence type="ECO:0000313" key="1">
    <source>
        <dbReference type="EMBL" id="CAI2372421.1"/>
    </source>
</evidence>
<gene>
    <name evidence="1" type="ORF">ECRASSUSDP1_LOCUS13751</name>
</gene>
<dbReference type="AlphaFoldDB" id="A0AAD1UQI3"/>
<dbReference type="Proteomes" id="UP001295684">
    <property type="component" value="Unassembled WGS sequence"/>
</dbReference>
<protein>
    <submittedName>
        <fullName evidence="1">Uncharacterized protein</fullName>
    </submittedName>
</protein>
<keyword evidence="2" id="KW-1185">Reference proteome</keyword>
<proteinExistence type="predicted"/>
<evidence type="ECO:0000313" key="2">
    <source>
        <dbReference type="Proteomes" id="UP001295684"/>
    </source>
</evidence>
<organism evidence="1 2">
    <name type="scientific">Euplotes crassus</name>
    <dbReference type="NCBI Taxonomy" id="5936"/>
    <lineage>
        <taxon>Eukaryota</taxon>
        <taxon>Sar</taxon>
        <taxon>Alveolata</taxon>
        <taxon>Ciliophora</taxon>
        <taxon>Intramacronucleata</taxon>
        <taxon>Spirotrichea</taxon>
        <taxon>Hypotrichia</taxon>
        <taxon>Euplotida</taxon>
        <taxon>Euplotidae</taxon>
        <taxon>Moneuplotes</taxon>
    </lineage>
</organism>
<name>A0AAD1UQI3_EUPCR</name>
<dbReference type="EMBL" id="CAMPGE010013707">
    <property type="protein sequence ID" value="CAI2372421.1"/>
    <property type="molecule type" value="Genomic_DNA"/>
</dbReference>
<reference evidence="1" key="1">
    <citation type="submission" date="2023-07" db="EMBL/GenBank/DDBJ databases">
        <authorList>
            <consortium name="AG Swart"/>
            <person name="Singh M."/>
            <person name="Singh A."/>
            <person name="Seah K."/>
            <person name="Emmerich C."/>
        </authorList>
    </citation>
    <scope>NUCLEOTIDE SEQUENCE</scope>
    <source>
        <strain evidence="1">DP1</strain>
    </source>
</reference>